<dbReference type="GO" id="GO:0008168">
    <property type="term" value="F:methyltransferase activity"/>
    <property type="evidence" value="ECO:0007669"/>
    <property type="project" value="UniProtKB-KW"/>
</dbReference>
<comment type="caution">
    <text evidence="6">Lacks conserved residue(s) required for the propagation of feature annotation.</text>
</comment>
<dbReference type="Gene3D" id="2.30.130.60">
    <property type="match status" value="1"/>
</dbReference>
<dbReference type="EMBL" id="CP114052">
    <property type="protein sequence ID" value="WAW15168.1"/>
    <property type="molecule type" value="Genomic_DNA"/>
</dbReference>
<evidence type="ECO:0000256" key="3">
    <source>
        <dbReference type="ARBA" id="ARBA00022679"/>
    </source>
</evidence>
<evidence type="ECO:0000259" key="7">
    <source>
        <dbReference type="PROSITE" id="PS51686"/>
    </source>
</evidence>
<keyword evidence="2 6" id="KW-0489">Methyltransferase</keyword>
<protein>
    <submittedName>
        <fullName evidence="8">RsmF rRNA methyltransferase first C-terminal domain-containing protein</fullName>
    </submittedName>
</protein>
<evidence type="ECO:0000256" key="2">
    <source>
        <dbReference type="ARBA" id="ARBA00022603"/>
    </source>
</evidence>
<evidence type="ECO:0000256" key="5">
    <source>
        <dbReference type="ARBA" id="ARBA00022884"/>
    </source>
</evidence>
<feature type="domain" description="SAM-dependent MTase RsmB/NOP-type" evidence="7">
    <location>
        <begin position="38"/>
        <end position="315"/>
    </location>
</feature>
<dbReference type="PRINTS" id="PR02008">
    <property type="entry name" value="RCMTFAMILY"/>
</dbReference>
<keyword evidence="3 6" id="KW-0808">Transferase</keyword>
<dbReference type="Gene3D" id="3.40.50.150">
    <property type="entry name" value="Vaccinia Virus protein VP39"/>
    <property type="match status" value="1"/>
</dbReference>
<dbReference type="InterPro" id="IPR031340">
    <property type="entry name" value="RsmF_methylt_CI"/>
</dbReference>
<feature type="active site" description="Nucleophile" evidence="6">
    <location>
        <position position="251"/>
    </location>
</feature>
<dbReference type="Pfam" id="PF01189">
    <property type="entry name" value="Methyltr_RsmB-F"/>
    <property type="match status" value="1"/>
</dbReference>
<reference evidence="8" key="1">
    <citation type="submission" date="2022-12" db="EMBL/GenBank/DDBJ databases">
        <title>Peptostreptococcus.</title>
        <authorList>
            <person name="Lee S.H."/>
        </authorList>
    </citation>
    <scope>NUCLEOTIDE SEQUENCE</scope>
    <source>
        <strain evidence="8">CBA3647</strain>
    </source>
</reference>
<evidence type="ECO:0000256" key="6">
    <source>
        <dbReference type="PROSITE-ProRule" id="PRU01023"/>
    </source>
</evidence>
<dbReference type="InterPro" id="IPR029063">
    <property type="entry name" value="SAM-dependent_MTases_sf"/>
</dbReference>
<gene>
    <name evidence="8" type="ORF">O0R46_01590</name>
</gene>
<dbReference type="Gene3D" id="3.30.70.1170">
    <property type="entry name" value="Sun protein, domain 3"/>
    <property type="match status" value="1"/>
</dbReference>
<evidence type="ECO:0000256" key="4">
    <source>
        <dbReference type="ARBA" id="ARBA00022691"/>
    </source>
</evidence>
<dbReference type="Pfam" id="PF17125">
    <property type="entry name" value="Methyltr_RsmF_N"/>
    <property type="match status" value="1"/>
</dbReference>
<dbReference type="InterPro" id="IPR049560">
    <property type="entry name" value="MeTrfase_RsmB-F_NOP2_cat"/>
</dbReference>
<dbReference type="GO" id="GO:0032259">
    <property type="term" value="P:methylation"/>
    <property type="evidence" value="ECO:0007669"/>
    <property type="project" value="UniProtKB-KW"/>
</dbReference>
<keyword evidence="4 6" id="KW-0949">S-adenosyl-L-methionine</keyword>
<dbReference type="InterPro" id="IPR001678">
    <property type="entry name" value="MeTrfase_RsmB-F_NOP2_dom"/>
</dbReference>
<dbReference type="InterPro" id="IPR023267">
    <property type="entry name" value="RCMT"/>
</dbReference>
<evidence type="ECO:0000313" key="9">
    <source>
        <dbReference type="Proteomes" id="UP001164187"/>
    </source>
</evidence>
<keyword evidence="1" id="KW-0963">Cytoplasm</keyword>
<dbReference type="Proteomes" id="UP001164187">
    <property type="component" value="Chromosome"/>
</dbReference>
<dbReference type="PANTHER" id="PTHR22807">
    <property type="entry name" value="NOP2 YEAST -RELATED NOL1/NOP2/FMU SUN DOMAIN-CONTAINING"/>
    <property type="match status" value="1"/>
</dbReference>
<organism evidence="8 9">
    <name type="scientific">Peptostreptococcus equinus</name>
    <dbReference type="NCBI Taxonomy" id="3003601"/>
    <lineage>
        <taxon>Bacteria</taxon>
        <taxon>Bacillati</taxon>
        <taxon>Bacillota</taxon>
        <taxon>Clostridia</taxon>
        <taxon>Peptostreptococcales</taxon>
        <taxon>Peptostreptococcaceae</taxon>
        <taxon>Peptostreptococcus</taxon>
    </lineage>
</organism>
<evidence type="ECO:0000256" key="1">
    <source>
        <dbReference type="ARBA" id="ARBA00022490"/>
    </source>
</evidence>
<dbReference type="InterPro" id="IPR027391">
    <property type="entry name" value="Nol1_Nop2_Fmu_2"/>
</dbReference>
<accession>A0ABY7JSY5</accession>
<dbReference type="CDD" id="cd21147">
    <property type="entry name" value="RsmF_methylt_CTD1"/>
    <property type="match status" value="1"/>
</dbReference>
<keyword evidence="9" id="KW-1185">Reference proteome</keyword>
<sequence>MNINKEVKFKEEIDIIDKLPSKFKEDMRDLLGSEYDDFIDSYNDEKTSSIRLNTLKMNQDDFEKLNLFEINLAEDKIKWANEGYYISLDKRPSMNPLFDAGLYYIQEPSAMSVVGQSEIDMGDYILDMCASPGGKSTYILSKLNNSGFLVSNEFNKSRLKALGENLEKFGAINSLITNMSSKELLKFFKGYFDKIFIDAPCSGQGMFRKDEYAIEDWSEDKVDQCCSIQEELMTDAYYMLKDQGTIIYSTCTFTKSENEEIVNNFLCKFKNTELISMDRIWPHKEKGEGHFCAKIKKLNTNDNMDEEFMNKNNKKKNKPCDYKCKEFEEFSSKFLKDDYSKFIKKKYKFIDRSGLLYIFPKEIEVEDMPKTLRKGLLLGKILKNRFEPAHSFAMILNKNKVKNYIDFKYDDENISRYLSGQSIATNASRSWTLVCVNGIGLGWAKESNGQLKNKYPKGLRKNI</sequence>
<proteinExistence type="inferred from homology"/>
<dbReference type="InterPro" id="IPR031341">
    <property type="entry name" value="Methyltr_RsmF_N"/>
</dbReference>
<dbReference type="SUPFAM" id="SSF53335">
    <property type="entry name" value="S-adenosyl-L-methionine-dependent methyltransferases"/>
    <property type="match status" value="1"/>
</dbReference>
<keyword evidence="5 6" id="KW-0694">RNA-binding</keyword>
<dbReference type="RefSeq" id="WP_269311861.1">
    <property type="nucleotide sequence ID" value="NZ_CP114052.1"/>
</dbReference>
<comment type="similarity">
    <text evidence="6">Belongs to the class I-like SAM-binding methyltransferase superfamily. RsmB/NOP family.</text>
</comment>
<dbReference type="Pfam" id="PF13636">
    <property type="entry name" value="Methyltranf_PUA"/>
    <property type="match status" value="1"/>
</dbReference>
<evidence type="ECO:0000313" key="8">
    <source>
        <dbReference type="EMBL" id="WAW15168.1"/>
    </source>
</evidence>
<feature type="binding site" evidence="6">
    <location>
        <position position="153"/>
    </location>
    <ligand>
        <name>S-adenosyl-L-methionine</name>
        <dbReference type="ChEBI" id="CHEBI:59789"/>
    </ligand>
</feature>
<name>A0ABY7JSY5_9FIRM</name>
<feature type="binding site" evidence="6">
    <location>
        <position position="198"/>
    </location>
    <ligand>
        <name>S-adenosyl-L-methionine</name>
        <dbReference type="ChEBI" id="CHEBI:59789"/>
    </ligand>
</feature>
<dbReference type="PROSITE" id="PS51686">
    <property type="entry name" value="SAM_MT_RSMB_NOP"/>
    <property type="match status" value="1"/>
</dbReference>
<dbReference type="Pfam" id="PF17126">
    <property type="entry name" value="RsmF_methylt_CI"/>
    <property type="match status" value="1"/>
</dbReference>
<dbReference type="PANTHER" id="PTHR22807:SF30">
    <property type="entry name" value="28S RRNA (CYTOSINE(4447)-C(5))-METHYLTRANSFERASE-RELATED"/>
    <property type="match status" value="1"/>
</dbReference>